<sequence>MLRLSLAFVYGILALVGWKTVGGSSFVLGLSVTPVFLLLSYFLGLEYLLKGHGIAVLLLAALTIQEGSSPVAPVLLGLSHLPLFFLRKEAEEGEEDGF</sequence>
<gene>
    <name evidence="1" type="ORF">Mesil_3546</name>
</gene>
<dbReference type="RefSeq" id="WP_013159815.1">
    <property type="nucleotide sequence ID" value="NC_014214.1"/>
</dbReference>
<keyword evidence="2" id="KW-1185">Reference proteome</keyword>
<dbReference type="KEGG" id="msv:Mesil_3546"/>
<proteinExistence type="predicted"/>
<evidence type="ECO:0000313" key="1">
    <source>
        <dbReference type="EMBL" id="ADH65339.1"/>
    </source>
</evidence>
<dbReference type="HOGENOM" id="CLU_2330477_0_0_0"/>
<protein>
    <submittedName>
        <fullName evidence="1">Uncharacterized protein</fullName>
    </submittedName>
</protein>
<keyword evidence="1" id="KW-0614">Plasmid</keyword>
<dbReference type="EMBL" id="CP002044">
    <property type="protein sequence ID" value="ADH65339.1"/>
    <property type="molecule type" value="Genomic_DNA"/>
</dbReference>
<name>D7BJI3_ALLS1</name>
<evidence type="ECO:0000313" key="2">
    <source>
        <dbReference type="Proteomes" id="UP000001916"/>
    </source>
</evidence>
<dbReference type="Proteomes" id="UP000001916">
    <property type="component" value="Plasmid pMESIL02"/>
</dbReference>
<geneLocation type="plasmid" evidence="1 2">
    <name>pMESIL02</name>
</geneLocation>
<reference evidence="1 2" key="1">
    <citation type="journal article" date="2010" name="Stand. Genomic Sci.">
        <title>Complete genome sequence of Meiothermus silvanus type strain (VI-R2).</title>
        <authorList>
            <person name="Sikorski J."/>
            <person name="Tindall B.J."/>
            <person name="Lowry S."/>
            <person name="Lucas S."/>
            <person name="Nolan M."/>
            <person name="Copeland A."/>
            <person name="Glavina Del Rio T."/>
            <person name="Tice H."/>
            <person name="Cheng J.F."/>
            <person name="Han C."/>
            <person name="Pitluck S."/>
            <person name="Liolios K."/>
            <person name="Ivanova N."/>
            <person name="Mavromatis K."/>
            <person name="Mikhailova N."/>
            <person name="Pati A."/>
            <person name="Goodwin L."/>
            <person name="Chen A."/>
            <person name="Palaniappan K."/>
            <person name="Land M."/>
            <person name="Hauser L."/>
            <person name="Chang Y.J."/>
            <person name="Jeffries C.D."/>
            <person name="Rohde M."/>
            <person name="Goker M."/>
            <person name="Woyke T."/>
            <person name="Bristow J."/>
            <person name="Eisen J.A."/>
            <person name="Markowitz V."/>
            <person name="Hugenholtz P."/>
            <person name="Kyrpides N.C."/>
            <person name="Klenk H.P."/>
            <person name="Lapidus A."/>
        </authorList>
    </citation>
    <scope>NUCLEOTIDE SEQUENCE [LARGE SCALE GENOMIC DNA]</scope>
    <source>
        <strain evidence="2">ATCC 700542 / DSM 9946 / VI-R2</strain>
        <plasmid evidence="2">Plasmid pMESIL02</plasmid>
    </source>
</reference>
<accession>D7BJI3</accession>
<organism evidence="1 2">
    <name type="scientific">Allomeiothermus silvanus (strain ATCC 700542 / DSM 9946 / NBRC 106475 / NCIMB 13440 / VI-R2)</name>
    <name type="common">Thermus silvanus</name>
    <dbReference type="NCBI Taxonomy" id="526227"/>
    <lineage>
        <taxon>Bacteria</taxon>
        <taxon>Thermotogati</taxon>
        <taxon>Deinococcota</taxon>
        <taxon>Deinococci</taxon>
        <taxon>Thermales</taxon>
        <taxon>Thermaceae</taxon>
        <taxon>Allomeiothermus</taxon>
    </lineage>
</organism>
<dbReference type="AlphaFoldDB" id="D7BJI3"/>